<sequence>RHSLRAHGINDRWSSLRQIMEQQCRITTIFKRADGHSLHVRKATTAEAGQRRIYQALGLEMNPGGVKKIIV</sequence>
<gene>
    <name evidence="1" type="ORF">HNR37_000586</name>
    <name evidence="2" type="ORF">HNR37_000964</name>
</gene>
<feature type="non-terminal residue" evidence="1">
    <location>
        <position position="1"/>
    </location>
</feature>
<protein>
    <submittedName>
        <fullName evidence="1">Uncharacterized protein</fullName>
    </submittedName>
</protein>
<evidence type="ECO:0000313" key="2">
    <source>
        <dbReference type="EMBL" id="MBB5021651.1"/>
    </source>
</evidence>
<organism evidence="1 3">
    <name type="scientific">Desulfurispira natronophila</name>
    <dbReference type="NCBI Taxonomy" id="682562"/>
    <lineage>
        <taxon>Bacteria</taxon>
        <taxon>Pseudomonadati</taxon>
        <taxon>Chrysiogenota</taxon>
        <taxon>Chrysiogenia</taxon>
        <taxon>Chrysiogenales</taxon>
        <taxon>Chrysiogenaceae</taxon>
        <taxon>Desulfurispira</taxon>
    </lineage>
</organism>
<keyword evidence="3" id="KW-1185">Reference proteome</keyword>
<accession>A0A7W7Y384</accession>
<reference evidence="1 3" key="1">
    <citation type="submission" date="2020-08" db="EMBL/GenBank/DDBJ databases">
        <title>Genomic Encyclopedia of Type Strains, Phase IV (KMG-IV): sequencing the most valuable type-strain genomes for metagenomic binning, comparative biology and taxonomic classification.</title>
        <authorList>
            <person name="Goeker M."/>
        </authorList>
    </citation>
    <scope>NUCLEOTIDE SEQUENCE [LARGE SCALE GENOMIC DNA]</scope>
    <source>
        <strain evidence="1 3">DSM 22071</strain>
    </source>
</reference>
<name>A0A7W7Y384_9BACT</name>
<evidence type="ECO:0000313" key="3">
    <source>
        <dbReference type="Proteomes" id="UP000528322"/>
    </source>
</evidence>
<dbReference type="Proteomes" id="UP000528322">
    <property type="component" value="Unassembled WGS sequence"/>
</dbReference>
<comment type="caution">
    <text evidence="1">The sequence shown here is derived from an EMBL/GenBank/DDBJ whole genome shotgun (WGS) entry which is preliminary data.</text>
</comment>
<dbReference type="AlphaFoldDB" id="A0A7W7Y384"/>
<dbReference type="EMBL" id="JACHID010000002">
    <property type="protein sequence ID" value="MBB5021280.1"/>
    <property type="molecule type" value="Genomic_DNA"/>
</dbReference>
<evidence type="ECO:0000313" key="1">
    <source>
        <dbReference type="EMBL" id="MBB5021280.1"/>
    </source>
</evidence>
<proteinExistence type="predicted"/>
<dbReference type="EMBL" id="JACHID010000005">
    <property type="protein sequence ID" value="MBB5021651.1"/>
    <property type="molecule type" value="Genomic_DNA"/>
</dbReference>